<reference evidence="3 4" key="1">
    <citation type="submission" date="2017-06" db="EMBL/GenBank/DDBJ databases">
        <title>Comparative genomic analysis of Ambrosia Fusariam Clade fungi.</title>
        <authorList>
            <person name="Stajich J.E."/>
            <person name="Carrillo J."/>
            <person name="Kijimoto T."/>
            <person name="Eskalen A."/>
            <person name="O'Donnell K."/>
            <person name="Kasson M."/>
        </authorList>
    </citation>
    <scope>NUCLEOTIDE SEQUENCE [LARGE SCALE GENOMIC DNA]</scope>
    <source>
        <strain evidence="3 4">NRRL62584</strain>
    </source>
</reference>
<evidence type="ECO:0000313" key="4">
    <source>
        <dbReference type="Proteomes" id="UP000288168"/>
    </source>
</evidence>
<organism evidence="3 4">
    <name type="scientific">Fusarium duplospermum</name>
    <dbReference type="NCBI Taxonomy" id="1325734"/>
    <lineage>
        <taxon>Eukaryota</taxon>
        <taxon>Fungi</taxon>
        <taxon>Dikarya</taxon>
        <taxon>Ascomycota</taxon>
        <taxon>Pezizomycotina</taxon>
        <taxon>Sordariomycetes</taxon>
        <taxon>Hypocreomycetidae</taxon>
        <taxon>Hypocreales</taxon>
        <taxon>Nectriaceae</taxon>
        <taxon>Fusarium</taxon>
        <taxon>Fusarium solani species complex</taxon>
    </lineage>
</organism>
<feature type="coiled-coil region" evidence="1">
    <location>
        <begin position="185"/>
        <end position="220"/>
    </location>
</feature>
<accession>A0A428QRU8</accession>
<keyword evidence="1" id="KW-0175">Coiled coil</keyword>
<comment type="caution">
    <text evidence="3">The sequence shown here is derived from an EMBL/GenBank/DDBJ whole genome shotgun (WGS) entry which is preliminary data.</text>
</comment>
<name>A0A428QRU8_9HYPO</name>
<sequence length="321" mass="37323">MPTQEERARHRREATASTDGGDDSPIEQVVTRSITRAQALERAGDLVNQVRNPKFNQFALKDPMGLWLTEPVIRVLPMDLKKKVLLYCSDHLPDWSAKIEEHYYDLRDEYTWQETIQVAPVEQAYGIETLGLLLAELKAIERKIEPREIRKAVTTLRRKMRAHAKYWDKLSQDVSSILKGSGTSLAEQRETLAREMDQQRRALDEERQAFTQQRQTLDEELTAFAPQRQVLARLGQFLNQRRQALDRDHLSITQQRQSLNEQLQALDQERQAVADTTDLETLWEWFLDAEVTIPPVLRMVMQARCSCDTLERLAEMENARN</sequence>
<evidence type="ECO:0000256" key="2">
    <source>
        <dbReference type="SAM" id="MobiDB-lite"/>
    </source>
</evidence>
<protein>
    <submittedName>
        <fullName evidence="3">Uncharacterized protein</fullName>
    </submittedName>
</protein>
<dbReference type="OrthoDB" id="5071341at2759"/>
<dbReference type="Proteomes" id="UP000288168">
    <property type="component" value="Unassembled WGS sequence"/>
</dbReference>
<evidence type="ECO:0000313" key="3">
    <source>
        <dbReference type="EMBL" id="RSL67999.1"/>
    </source>
</evidence>
<dbReference type="AlphaFoldDB" id="A0A428QRU8"/>
<evidence type="ECO:0000256" key="1">
    <source>
        <dbReference type="SAM" id="Coils"/>
    </source>
</evidence>
<proteinExistence type="predicted"/>
<dbReference type="EMBL" id="NKCI01000018">
    <property type="protein sequence ID" value="RSL67999.1"/>
    <property type="molecule type" value="Genomic_DNA"/>
</dbReference>
<feature type="region of interest" description="Disordered" evidence="2">
    <location>
        <begin position="1"/>
        <end position="26"/>
    </location>
</feature>
<feature type="coiled-coil region" evidence="1">
    <location>
        <begin position="249"/>
        <end position="276"/>
    </location>
</feature>
<keyword evidence="4" id="KW-1185">Reference proteome</keyword>
<gene>
    <name evidence="3" type="ORF">CEP54_003044</name>
</gene>